<dbReference type="SUPFAM" id="SSF51445">
    <property type="entry name" value="(Trans)glycosidases"/>
    <property type="match status" value="1"/>
</dbReference>
<comment type="similarity">
    <text evidence="1">Belongs to the glycosyl hydrolase 13 family.</text>
</comment>
<dbReference type="InterPro" id="IPR006047">
    <property type="entry name" value="GH13_cat_dom"/>
</dbReference>
<dbReference type="Gene3D" id="3.20.20.80">
    <property type="entry name" value="Glycosidases"/>
    <property type="match status" value="1"/>
</dbReference>
<organism evidence="4 5">
    <name type="scientific">Nocardia yunnanensis</name>
    <dbReference type="NCBI Taxonomy" id="2382165"/>
    <lineage>
        <taxon>Bacteria</taxon>
        <taxon>Bacillati</taxon>
        <taxon>Actinomycetota</taxon>
        <taxon>Actinomycetes</taxon>
        <taxon>Mycobacteriales</taxon>
        <taxon>Nocardiaceae</taxon>
        <taxon>Nocardia</taxon>
    </lineage>
</organism>
<dbReference type="GO" id="GO:0016853">
    <property type="term" value="F:isomerase activity"/>
    <property type="evidence" value="ECO:0007669"/>
    <property type="project" value="UniProtKB-KW"/>
</dbReference>
<protein>
    <submittedName>
        <fullName evidence="4">DUF3459 domain-containing protein</fullName>
    </submittedName>
</protein>
<dbReference type="AlphaFoldDB" id="A0A386ZFY7"/>
<dbReference type="GO" id="GO:0004556">
    <property type="term" value="F:alpha-amylase activity"/>
    <property type="evidence" value="ECO:0007669"/>
    <property type="project" value="TreeGrafter"/>
</dbReference>
<dbReference type="PANTHER" id="PTHR10357:SF179">
    <property type="entry name" value="NEUTRAL AND BASIC AMINO ACID TRANSPORT PROTEIN RBAT"/>
    <property type="match status" value="1"/>
</dbReference>
<dbReference type="OrthoDB" id="9043248at2"/>
<accession>A0A386ZFY7</accession>
<dbReference type="Proteomes" id="UP000267164">
    <property type="component" value="Chromosome"/>
</dbReference>
<dbReference type="FunFam" id="3.90.400.10:FF:000001">
    <property type="entry name" value="Maltase A3, isoform A"/>
    <property type="match status" value="1"/>
</dbReference>
<evidence type="ECO:0000256" key="1">
    <source>
        <dbReference type="ARBA" id="ARBA00008061"/>
    </source>
</evidence>
<name>A0A386ZFY7_9NOCA</name>
<evidence type="ECO:0000313" key="4">
    <source>
        <dbReference type="EMBL" id="AYF76812.1"/>
    </source>
</evidence>
<dbReference type="Pfam" id="PF00128">
    <property type="entry name" value="Alpha-amylase"/>
    <property type="match status" value="1"/>
</dbReference>
<dbReference type="KEGG" id="nyu:D7D52_26735"/>
<sequence>MTDISAAAGDGAGQAPWWRSAVFYQVYPRSFADSDGDGVGDLGGLREKLGYLELLGVDALWICPVMRSPMADGGYDVSDPRDIDPLFGGMAAMDAIIAEAHDRDMRVTMDLVPNHTSDRHPWFRAALAAGPASPERARYWFRDGRGPDGAEPPNNWPSIFGGPAWTRVIEPDGRPGQWYLHVFAAEQPDLNWENPEVAADFEQTMRFWLDRGVDGFRLDVAHGMAKPDGLPDMAHIPTHMLHLDDDDPRFNNPGVHDLHRGIRKIINEYPHAVSIGEVWVHDNTRFGEYVRPDELHLAFNFRLAQTAFEPERIREAVDNSLRAVSQVAASPTWTLSNHDIEREVTRYGGGAVGQARARAMILLEMALPGAVFVYNGAELGLPNVDDLPEAALRDPTWERSGHTERGRDGCRVPLPWEGDRPPFGFTTGTPWLPMPPQWAGLTVEAQLERLDSMLSLYRMAIELRAVRPEFAGPGLEWYGSPPGCLAFRRDGGLLCVLNATDAPILLPAGDVLLTSAPLSGRKLPANSTAWLI</sequence>
<dbReference type="InterPro" id="IPR045857">
    <property type="entry name" value="O16G_dom_2"/>
</dbReference>
<keyword evidence="5" id="KW-1185">Reference proteome</keyword>
<evidence type="ECO:0000259" key="3">
    <source>
        <dbReference type="SMART" id="SM00642"/>
    </source>
</evidence>
<dbReference type="SMART" id="SM00642">
    <property type="entry name" value="Aamy"/>
    <property type="match status" value="1"/>
</dbReference>
<evidence type="ECO:0000256" key="2">
    <source>
        <dbReference type="ARBA" id="ARBA00023180"/>
    </source>
</evidence>
<dbReference type="InterPro" id="IPR017853">
    <property type="entry name" value="GH"/>
</dbReference>
<gene>
    <name evidence="4" type="ORF">D7D52_26735</name>
</gene>
<reference evidence="4 5" key="1">
    <citation type="submission" date="2018-09" db="EMBL/GenBank/DDBJ databases">
        <title>Nocardia yunnanensis sp. nov., an actinomycete isolated from a soil sample.</title>
        <authorList>
            <person name="Zhang J."/>
        </authorList>
    </citation>
    <scope>NUCLEOTIDE SEQUENCE [LARGE SCALE GENOMIC DNA]</scope>
    <source>
        <strain evidence="4 5">CFHS0054</strain>
    </source>
</reference>
<evidence type="ECO:0000313" key="5">
    <source>
        <dbReference type="Proteomes" id="UP000267164"/>
    </source>
</evidence>
<keyword evidence="2" id="KW-0325">Glycoprotein</keyword>
<dbReference type="EMBL" id="CP032568">
    <property type="protein sequence ID" value="AYF76812.1"/>
    <property type="molecule type" value="Genomic_DNA"/>
</dbReference>
<dbReference type="GO" id="GO:0009313">
    <property type="term" value="P:oligosaccharide catabolic process"/>
    <property type="evidence" value="ECO:0007669"/>
    <property type="project" value="TreeGrafter"/>
</dbReference>
<dbReference type="Gene3D" id="3.90.400.10">
    <property type="entry name" value="Oligo-1,6-glucosidase, Domain 2"/>
    <property type="match status" value="1"/>
</dbReference>
<dbReference type="RefSeq" id="WP_120740683.1">
    <property type="nucleotide sequence ID" value="NZ_CP032568.1"/>
</dbReference>
<dbReference type="CDD" id="cd11332">
    <property type="entry name" value="AmyAc_OligoGlu_TS"/>
    <property type="match status" value="1"/>
</dbReference>
<proteinExistence type="inferred from homology"/>
<dbReference type="PANTHER" id="PTHR10357">
    <property type="entry name" value="ALPHA-AMYLASE FAMILY MEMBER"/>
    <property type="match status" value="1"/>
</dbReference>
<feature type="domain" description="Glycosyl hydrolase family 13 catalytic" evidence="3">
    <location>
        <begin position="25"/>
        <end position="411"/>
    </location>
</feature>